<dbReference type="KEGG" id="echi:FKX85_16380"/>
<dbReference type="RefSeq" id="WP_141615761.1">
    <property type="nucleotide sequence ID" value="NZ_CP041253.1"/>
</dbReference>
<evidence type="ECO:0008006" key="3">
    <source>
        <dbReference type="Google" id="ProtNLM"/>
    </source>
</evidence>
<name>A0A514CL24_9BACT</name>
<evidence type="ECO:0000313" key="2">
    <source>
        <dbReference type="Proteomes" id="UP000316614"/>
    </source>
</evidence>
<dbReference type="EMBL" id="CP041253">
    <property type="protein sequence ID" value="QDH80531.1"/>
    <property type="molecule type" value="Genomic_DNA"/>
</dbReference>
<keyword evidence="2" id="KW-1185">Reference proteome</keyword>
<reference evidence="1 2" key="1">
    <citation type="submission" date="2019-06" db="EMBL/GenBank/DDBJ databases">
        <title>Echinicola alkalisoli sp. nov. isolated from saline soil.</title>
        <authorList>
            <person name="Sun J.-Q."/>
            <person name="Xu L."/>
        </authorList>
    </citation>
    <scope>NUCLEOTIDE SEQUENCE [LARGE SCALE GENOMIC DNA]</scope>
    <source>
        <strain evidence="1 2">LN3S3</strain>
    </source>
</reference>
<evidence type="ECO:0000313" key="1">
    <source>
        <dbReference type="EMBL" id="QDH80531.1"/>
    </source>
</evidence>
<dbReference type="Proteomes" id="UP000316614">
    <property type="component" value="Chromosome"/>
</dbReference>
<proteinExistence type="predicted"/>
<accession>A0A514CL24</accession>
<sequence length="260" mass="28456">MRNLMMAFSATALLSSCNQEEDVMPETQESEVTVSAMVTNTAEEDSPNPSLVYNNLEITDLSISLEDLKLHMRATSDDSKKPTVVNINSGMSQTLTLVRDGNIHIAPIGIGRAYDGIYGKLSFDLVHSEDVPMDHEMFNRSVVVKANWFDTPAVMYLTLEDQVEIMFNKGLEIDGGTANFVLSLYMDKFLEGVDPSLVRDNNGDGLIEVGPNDVDGNGEAYAALYANIESALVMRNGEFKDGKWHDHGDGGHGKGKGKDD</sequence>
<dbReference type="OrthoDB" id="823121at2"/>
<dbReference type="PROSITE" id="PS51257">
    <property type="entry name" value="PROKAR_LIPOPROTEIN"/>
    <property type="match status" value="1"/>
</dbReference>
<organism evidence="1 2">
    <name type="scientific">Echinicola soli</name>
    <dbReference type="NCBI Taxonomy" id="2591634"/>
    <lineage>
        <taxon>Bacteria</taxon>
        <taxon>Pseudomonadati</taxon>
        <taxon>Bacteroidota</taxon>
        <taxon>Cytophagia</taxon>
        <taxon>Cytophagales</taxon>
        <taxon>Cyclobacteriaceae</taxon>
        <taxon>Echinicola</taxon>
    </lineage>
</organism>
<protein>
    <recommendedName>
        <fullName evidence="3">DUF4382 domain-containing protein</fullName>
    </recommendedName>
</protein>
<gene>
    <name evidence="1" type="ORF">FKX85_16380</name>
</gene>
<dbReference type="AlphaFoldDB" id="A0A514CL24"/>